<feature type="transmembrane region" description="Helical" evidence="6">
    <location>
        <begin position="245"/>
        <end position="265"/>
    </location>
</feature>
<evidence type="ECO:0000313" key="10">
    <source>
        <dbReference type="Proteomes" id="UP001497457"/>
    </source>
</evidence>
<evidence type="ECO:0000259" key="8">
    <source>
        <dbReference type="Pfam" id="PF00892"/>
    </source>
</evidence>
<feature type="transmembrane region" description="Helical" evidence="6">
    <location>
        <begin position="68"/>
        <end position="91"/>
    </location>
</feature>
<dbReference type="Proteomes" id="UP001497457">
    <property type="component" value="Chromosome 18b"/>
</dbReference>
<sequence>MGSIAPYAVSLLLRLIYGVTNILTKGAFSQGTSACVLVFYRFLIASVLLLPVAYAFERKTAPPLSFKVSLKLFVHALYGMSASTIISYIGLKYTSATSASAVTNLLPVFTFFLAVLFRMESLNLKRSHGIVKVSGLVLCSIGVTVLALYQGPELKSFIHHRLFHQTSHDSTNSARKWILGVILQSFAAAMWALWAVLQGHLFGEYPSKLLNTTLQIVFASIQSFLMALLIERDFSRWKLCLDVGLVAILFCGITLAILCYLQVWLVDMRGPVFLSTTVPLTLLFTIILTFLIGEAVTLGSVISGVIMVGGLYNVLWGKRLEQVATSAQGDDGGNAALDLEEQEASVPKTQD</sequence>
<gene>
    <name evidence="9" type="ORF">URODEC1_LOCUS41939</name>
</gene>
<feature type="domain" description="EamA" evidence="8">
    <location>
        <begin position="179"/>
        <end position="314"/>
    </location>
</feature>
<dbReference type="InterPro" id="IPR000620">
    <property type="entry name" value="EamA_dom"/>
</dbReference>
<dbReference type="Pfam" id="PF00892">
    <property type="entry name" value="EamA"/>
    <property type="match status" value="2"/>
</dbReference>
<accession>A0ABC8Z7U1</accession>
<feature type="transmembrane region" description="Helical" evidence="6">
    <location>
        <begin position="209"/>
        <end position="230"/>
    </location>
</feature>
<dbReference type="SUPFAM" id="SSF103481">
    <property type="entry name" value="Multidrug resistance efflux transporter EmrE"/>
    <property type="match status" value="1"/>
</dbReference>
<keyword evidence="4 6" id="KW-1133">Transmembrane helix</keyword>
<feature type="transmembrane region" description="Helical" evidence="6">
    <location>
        <begin position="37"/>
        <end position="56"/>
    </location>
</feature>
<evidence type="ECO:0000256" key="3">
    <source>
        <dbReference type="ARBA" id="ARBA00022692"/>
    </source>
</evidence>
<proteinExistence type="inferred from homology"/>
<dbReference type="InterPro" id="IPR030184">
    <property type="entry name" value="WAT1-related"/>
</dbReference>
<evidence type="ECO:0000256" key="2">
    <source>
        <dbReference type="ARBA" id="ARBA00007635"/>
    </source>
</evidence>
<keyword evidence="5 6" id="KW-0472">Membrane</keyword>
<dbReference type="AlphaFoldDB" id="A0ABC8Z7U1"/>
<dbReference type="PANTHER" id="PTHR31218">
    <property type="entry name" value="WAT1-RELATED PROTEIN"/>
    <property type="match status" value="1"/>
</dbReference>
<evidence type="ECO:0000256" key="7">
    <source>
        <dbReference type="SAM" id="MobiDB-lite"/>
    </source>
</evidence>
<dbReference type="InterPro" id="IPR037185">
    <property type="entry name" value="EmrE-like"/>
</dbReference>
<dbReference type="GO" id="GO:0016020">
    <property type="term" value="C:membrane"/>
    <property type="evidence" value="ECO:0007669"/>
    <property type="project" value="UniProtKB-SubCell"/>
</dbReference>
<organism evidence="9 10">
    <name type="scientific">Urochloa decumbens</name>
    <dbReference type="NCBI Taxonomy" id="240449"/>
    <lineage>
        <taxon>Eukaryota</taxon>
        <taxon>Viridiplantae</taxon>
        <taxon>Streptophyta</taxon>
        <taxon>Embryophyta</taxon>
        <taxon>Tracheophyta</taxon>
        <taxon>Spermatophyta</taxon>
        <taxon>Magnoliopsida</taxon>
        <taxon>Liliopsida</taxon>
        <taxon>Poales</taxon>
        <taxon>Poaceae</taxon>
        <taxon>PACMAD clade</taxon>
        <taxon>Panicoideae</taxon>
        <taxon>Panicodae</taxon>
        <taxon>Paniceae</taxon>
        <taxon>Melinidinae</taxon>
        <taxon>Urochloa</taxon>
    </lineage>
</organism>
<evidence type="ECO:0000256" key="1">
    <source>
        <dbReference type="ARBA" id="ARBA00004141"/>
    </source>
</evidence>
<evidence type="ECO:0000256" key="6">
    <source>
        <dbReference type="RuleBase" id="RU363077"/>
    </source>
</evidence>
<keyword evidence="10" id="KW-1185">Reference proteome</keyword>
<evidence type="ECO:0000313" key="9">
    <source>
        <dbReference type="EMBL" id="CAL4956274.1"/>
    </source>
</evidence>
<keyword evidence="3 6" id="KW-0812">Transmembrane</keyword>
<reference evidence="9" key="1">
    <citation type="submission" date="2024-10" db="EMBL/GenBank/DDBJ databases">
        <authorList>
            <person name="Ryan C."/>
        </authorList>
    </citation>
    <scope>NUCLEOTIDE SEQUENCE [LARGE SCALE GENOMIC DNA]</scope>
</reference>
<comment type="similarity">
    <text evidence="2 6">Belongs to the drug/metabolite transporter (DMT) superfamily. Plant drug/metabolite exporter (P-DME) (TC 2.A.7.4) family.</text>
</comment>
<name>A0ABC8Z7U1_9POAL</name>
<comment type="subcellular location">
    <subcellularLocation>
        <location evidence="1 6">Membrane</location>
        <topology evidence="1 6">Multi-pass membrane protein</topology>
    </subcellularLocation>
</comment>
<feature type="domain" description="EamA" evidence="8">
    <location>
        <begin position="11"/>
        <end position="131"/>
    </location>
</feature>
<feature type="transmembrane region" description="Helical" evidence="6">
    <location>
        <begin position="272"/>
        <end position="292"/>
    </location>
</feature>
<feature type="transmembrane region" description="Helical" evidence="6">
    <location>
        <begin position="97"/>
        <end position="117"/>
    </location>
</feature>
<evidence type="ECO:0000256" key="4">
    <source>
        <dbReference type="ARBA" id="ARBA00022989"/>
    </source>
</evidence>
<feature type="transmembrane region" description="Helical" evidence="6">
    <location>
        <begin position="177"/>
        <end position="197"/>
    </location>
</feature>
<feature type="region of interest" description="Disordered" evidence="7">
    <location>
        <begin position="331"/>
        <end position="351"/>
    </location>
</feature>
<feature type="transmembrane region" description="Helical" evidence="6">
    <location>
        <begin position="129"/>
        <end position="149"/>
    </location>
</feature>
<evidence type="ECO:0000256" key="5">
    <source>
        <dbReference type="ARBA" id="ARBA00023136"/>
    </source>
</evidence>
<protein>
    <recommendedName>
        <fullName evidence="6">WAT1-related protein</fullName>
    </recommendedName>
</protein>
<dbReference type="EMBL" id="OZ075128">
    <property type="protein sequence ID" value="CAL4956274.1"/>
    <property type="molecule type" value="Genomic_DNA"/>
</dbReference>